<dbReference type="Proteomes" id="UP000673975">
    <property type="component" value="Unassembled WGS sequence"/>
</dbReference>
<dbReference type="InterPro" id="IPR014729">
    <property type="entry name" value="Rossmann-like_a/b/a_fold"/>
</dbReference>
<reference evidence="10" key="1">
    <citation type="submission" date="2021-02" db="EMBL/GenBank/DDBJ databases">
        <title>Natronogracilivirga saccharolytica gen. nov. sp. nov. a new anaerobic, haloalkiliphilic carbohydrate-fermenting bacterium from soda lake and proposing of Cyclonatronumiaceae fam. nov. in the phylum Balneolaeota.</title>
        <authorList>
            <person name="Zhilina T.N."/>
            <person name="Sorokin D.Y."/>
            <person name="Zavarzina D.G."/>
            <person name="Toshchakov S.V."/>
            <person name="Kublanov I.V."/>
        </authorList>
    </citation>
    <scope>NUCLEOTIDE SEQUENCE</scope>
    <source>
        <strain evidence="10">Z-1702</strain>
    </source>
</reference>
<sequence>MKNQPKDPIVLAYSGGLDTSFCIPYLKEKFKTDIHAVIVDCVGLSRPEKEKIQKRALYLGAAEFACVDGFPPLYDRILSYLIKGNVLRDRTYPLCVGSERYIQAEMILEYAREQGTRRIAHGSTGAGNDQVRFDVALQTGLENVEIITPIRDEGLTREDTTAYLAKRGFDIPSKTTSYSINEGIWGTSIGGAETLTSDQALPFEAFPSLKPPHELDDEPEELTIDFANGLPVAVNGHHMDASALLEALREFGRYHGIGMGMHLGDTILGIKGRIGFEAPVAAILYMAHRELEKLVLSQDQRQLKDNLADQYGAMLHEAKFYDPVMRDIENFFNSTQARVTGEVTLYACRGNLFPLKAASSHSVMDNKVASYGEEAGGWDGNEARAYSKLYSIRTQIYNKTR</sequence>
<dbReference type="NCBIfam" id="TIGR00032">
    <property type="entry name" value="argG"/>
    <property type="match status" value="1"/>
</dbReference>
<accession>A0A8J7RI39</accession>
<evidence type="ECO:0000256" key="3">
    <source>
        <dbReference type="ARBA" id="ARBA00022571"/>
    </source>
</evidence>
<organism evidence="10 11">
    <name type="scientific">Natronogracilivirga saccharolytica</name>
    <dbReference type="NCBI Taxonomy" id="2812953"/>
    <lineage>
        <taxon>Bacteria</taxon>
        <taxon>Pseudomonadati</taxon>
        <taxon>Balneolota</taxon>
        <taxon>Balneolia</taxon>
        <taxon>Balneolales</taxon>
        <taxon>Cyclonatronaceae</taxon>
        <taxon>Natronogracilivirga</taxon>
    </lineage>
</organism>
<keyword evidence="4 10" id="KW-0436">Ligase</keyword>
<dbReference type="UniPathway" id="UPA00068">
    <property type="reaction ID" value="UER00113"/>
</dbReference>
<dbReference type="GO" id="GO:0004055">
    <property type="term" value="F:argininosuccinate synthase activity"/>
    <property type="evidence" value="ECO:0007669"/>
    <property type="project" value="UniProtKB-EC"/>
</dbReference>
<keyword evidence="7" id="KW-0067">ATP-binding</keyword>
<protein>
    <recommendedName>
        <fullName evidence="2">argininosuccinate synthase</fullName>
        <ecNumber evidence="2">6.3.4.5</ecNumber>
    </recommendedName>
</protein>
<keyword evidence="11" id="KW-1185">Reference proteome</keyword>
<keyword evidence="5" id="KW-0028">Amino-acid biosynthesis</keyword>
<dbReference type="InterPro" id="IPR018223">
    <property type="entry name" value="Arginosuc_synth_CS"/>
</dbReference>
<dbReference type="GO" id="GO:0005737">
    <property type="term" value="C:cytoplasm"/>
    <property type="evidence" value="ECO:0007669"/>
    <property type="project" value="TreeGrafter"/>
</dbReference>
<evidence type="ECO:0000256" key="4">
    <source>
        <dbReference type="ARBA" id="ARBA00022598"/>
    </source>
</evidence>
<dbReference type="RefSeq" id="WP_210510300.1">
    <property type="nucleotide sequence ID" value="NZ_JAFIDN010000002.1"/>
</dbReference>
<evidence type="ECO:0000256" key="6">
    <source>
        <dbReference type="ARBA" id="ARBA00022741"/>
    </source>
</evidence>
<dbReference type="PANTHER" id="PTHR11587:SF2">
    <property type="entry name" value="ARGININOSUCCINATE SYNTHASE"/>
    <property type="match status" value="1"/>
</dbReference>
<comment type="pathway">
    <text evidence="1">Amino-acid biosynthesis; L-arginine biosynthesis; L-arginine from L-ornithine and carbamoyl phosphate: step 2/3.</text>
</comment>
<feature type="domain" description="Arginosuccinate synthase C-terminal" evidence="9">
    <location>
        <begin position="178"/>
        <end position="397"/>
    </location>
</feature>
<dbReference type="EC" id="6.3.4.5" evidence="2"/>
<comment type="caution">
    <text evidence="10">The sequence shown here is derived from an EMBL/GenBank/DDBJ whole genome shotgun (WGS) entry which is preliminary data.</text>
</comment>
<dbReference type="SUPFAM" id="SSF69864">
    <property type="entry name" value="Argininosuccinate synthetase, C-terminal domain"/>
    <property type="match status" value="1"/>
</dbReference>
<dbReference type="GO" id="GO:0000050">
    <property type="term" value="P:urea cycle"/>
    <property type="evidence" value="ECO:0007669"/>
    <property type="project" value="TreeGrafter"/>
</dbReference>
<feature type="domain" description="Arginosuccinate synthase-like N-terminal" evidence="8">
    <location>
        <begin position="9"/>
        <end position="168"/>
    </location>
</feature>
<dbReference type="InterPro" id="IPR048268">
    <property type="entry name" value="Arginosuc_syn_C"/>
</dbReference>
<evidence type="ECO:0000313" key="10">
    <source>
        <dbReference type="EMBL" id="MBP3191632.1"/>
    </source>
</evidence>
<evidence type="ECO:0000313" key="11">
    <source>
        <dbReference type="Proteomes" id="UP000673975"/>
    </source>
</evidence>
<evidence type="ECO:0000259" key="8">
    <source>
        <dbReference type="Pfam" id="PF00764"/>
    </source>
</evidence>
<dbReference type="InterPro" id="IPR048267">
    <property type="entry name" value="Arginosuc_syn_N"/>
</dbReference>
<evidence type="ECO:0000256" key="7">
    <source>
        <dbReference type="ARBA" id="ARBA00022840"/>
    </source>
</evidence>
<dbReference type="GO" id="GO:0006526">
    <property type="term" value="P:L-arginine biosynthetic process"/>
    <property type="evidence" value="ECO:0007669"/>
    <property type="project" value="UniProtKB-UniPathway"/>
</dbReference>
<name>A0A8J7RI39_9BACT</name>
<evidence type="ECO:0000256" key="5">
    <source>
        <dbReference type="ARBA" id="ARBA00022605"/>
    </source>
</evidence>
<dbReference type="InterPro" id="IPR001518">
    <property type="entry name" value="Arginosuc_synth"/>
</dbReference>
<proteinExistence type="predicted"/>
<dbReference type="InterPro" id="IPR023434">
    <property type="entry name" value="Arginosuc_synth_type_1_subfam"/>
</dbReference>
<keyword evidence="3" id="KW-0055">Arginine biosynthesis</keyword>
<dbReference type="AlphaFoldDB" id="A0A8J7RI39"/>
<dbReference type="CDD" id="cd01999">
    <property type="entry name" value="ASS"/>
    <property type="match status" value="1"/>
</dbReference>
<dbReference type="Gene3D" id="3.40.50.620">
    <property type="entry name" value="HUPs"/>
    <property type="match status" value="1"/>
</dbReference>
<dbReference type="SUPFAM" id="SSF52402">
    <property type="entry name" value="Adenine nucleotide alpha hydrolases-like"/>
    <property type="match status" value="1"/>
</dbReference>
<dbReference type="PROSITE" id="PS00564">
    <property type="entry name" value="ARGININOSUCCIN_SYN_1"/>
    <property type="match status" value="1"/>
</dbReference>
<dbReference type="Pfam" id="PF00764">
    <property type="entry name" value="Arginosuc_synth"/>
    <property type="match status" value="1"/>
</dbReference>
<dbReference type="GO" id="GO:0005524">
    <property type="term" value="F:ATP binding"/>
    <property type="evidence" value="ECO:0007669"/>
    <property type="project" value="UniProtKB-KW"/>
</dbReference>
<evidence type="ECO:0000259" key="9">
    <source>
        <dbReference type="Pfam" id="PF20979"/>
    </source>
</evidence>
<keyword evidence="6" id="KW-0547">Nucleotide-binding</keyword>
<gene>
    <name evidence="10" type="primary">argG</name>
    <name evidence="10" type="ORF">NATSA_03035</name>
</gene>
<dbReference type="PANTHER" id="PTHR11587">
    <property type="entry name" value="ARGININOSUCCINATE SYNTHASE"/>
    <property type="match status" value="1"/>
</dbReference>
<dbReference type="Pfam" id="PF20979">
    <property type="entry name" value="Arginosuc_syn_C"/>
    <property type="match status" value="1"/>
</dbReference>
<dbReference type="InterPro" id="IPR024074">
    <property type="entry name" value="AS_cat/multimer_dom_body"/>
</dbReference>
<dbReference type="GO" id="GO:0000053">
    <property type="term" value="P:argininosuccinate metabolic process"/>
    <property type="evidence" value="ECO:0007669"/>
    <property type="project" value="TreeGrafter"/>
</dbReference>
<dbReference type="Gene3D" id="3.90.1260.10">
    <property type="entry name" value="Argininosuccinate synthetase, chain A, domain 2"/>
    <property type="match status" value="1"/>
</dbReference>
<evidence type="ECO:0000256" key="2">
    <source>
        <dbReference type="ARBA" id="ARBA00012286"/>
    </source>
</evidence>
<dbReference type="EMBL" id="JAFIDN010000002">
    <property type="protein sequence ID" value="MBP3191632.1"/>
    <property type="molecule type" value="Genomic_DNA"/>
</dbReference>
<evidence type="ECO:0000256" key="1">
    <source>
        <dbReference type="ARBA" id="ARBA00004967"/>
    </source>
</evidence>